<dbReference type="Proteomes" id="UP000246145">
    <property type="component" value="Unassembled WGS sequence"/>
</dbReference>
<dbReference type="PIRSF" id="PIRSF029644">
    <property type="entry name" value="UCP029644"/>
    <property type="match status" value="1"/>
</dbReference>
<organism evidence="3 4">
    <name type="scientific">Pusillimonas noertemannii</name>
    <dbReference type="NCBI Taxonomy" id="305977"/>
    <lineage>
        <taxon>Bacteria</taxon>
        <taxon>Pseudomonadati</taxon>
        <taxon>Pseudomonadota</taxon>
        <taxon>Betaproteobacteria</taxon>
        <taxon>Burkholderiales</taxon>
        <taxon>Alcaligenaceae</taxon>
        <taxon>Pusillimonas</taxon>
    </lineage>
</organism>
<dbReference type="InterPro" id="IPR016930">
    <property type="entry name" value="UCP029644"/>
</dbReference>
<protein>
    <submittedName>
        <fullName evidence="3">FecR family protein</fullName>
    </submittedName>
</protein>
<evidence type="ECO:0000259" key="2">
    <source>
        <dbReference type="PROSITE" id="PS51782"/>
    </source>
</evidence>
<keyword evidence="1" id="KW-0732">Signal</keyword>
<dbReference type="Gene3D" id="2.60.120.1440">
    <property type="match status" value="1"/>
</dbReference>
<dbReference type="Pfam" id="PF01476">
    <property type="entry name" value="LysM"/>
    <property type="match status" value="1"/>
</dbReference>
<dbReference type="PROSITE" id="PS51782">
    <property type="entry name" value="LYSM"/>
    <property type="match status" value="1"/>
</dbReference>
<evidence type="ECO:0000256" key="1">
    <source>
        <dbReference type="SAM" id="SignalP"/>
    </source>
</evidence>
<dbReference type="AlphaFoldDB" id="A0A2U1CSD5"/>
<feature type="chain" id="PRO_5015576948" evidence="1">
    <location>
        <begin position="25"/>
        <end position="363"/>
    </location>
</feature>
<feature type="signal peptide" evidence="1">
    <location>
        <begin position="1"/>
        <end position="24"/>
    </location>
</feature>
<name>A0A2U1CSD5_9BURK</name>
<dbReference type="InterPro" id="IPR006860">
    <property type="entry name" value="FecR"/>
</dbReference>
<dbReference type="PANTHER" id="PTHR38731:SF1">
    <property type="entry name" value="FECR PROTEIN DOMAIN-CONTAINING PROTEIN"/>
    <property type="match status" value="1"/>
</dbReference>
<reference evidence="3 4" key="1">
    <citation type="submission" date="2018-04" db="EMBL/GenBank/DDBJ databases">
        <title>Genomic Encyclopedia of Type Strains, Phase IV (KMG-IV): sequencing the most valuable type-strain genomes for metagenomic binning, comparative biology and taxonomic classification.</title>
        <authorList>
            <person name="Goeker M."/>
        </authorList>
    </citation>
    <scope>NUCLEOTIDE SEQUENCE [LARGE SCALE GENOMIC DNA]</scope>
    <source>
        <strain evidence="3 4">DSM 10065</strain>
    </source>
</reference>
<comment type="caution">
    <text evidence="3">The sequence shown here is derived from an EMBL/GenBank/DDBJ whole genome shotgun (WGS) entry which is preliminary data.</text>
</comment>
<feature type="domain" description="LysM" evidence="2">
    <location>
        <begin position="34"/>
        <end position="81"/>
    </location>
</feature>
<evidence type="ECO:0000313" key="3">
    <source>
        <dbReference type="EMBL" id="PVY68808.1"/>
    </source>
</evidence>
<dbReference type="InterPro" id="IPR036779">
    <property type="entry name" value="LysM_dom_sf"/>
</dbReference>
<keyword evidence="4" id="KW-1185">Reference proteome</keyword>
<accession>A0A2U1CSD5</accession>
<dbReference type="CDD" id="cd00118">
    <property type="entry name" value="LysM"/>
    <property type="match status" value="1"/>
</dbReference>
<dbReference type="EMBL" id="QEKO01000001">
    <property type="protein sequence ID" value="PVY68808.1"/>
    <property type="molecule type" value="Genomic_DNA"/>
</dbReference>
<dbReference type="STRING" id="1231391.GCA_000308195_03062"/>
<proteinExistence type="predicted"/>
<evidence type="ECO:0000313" key="4">
    <source>
        <dbReference type="Proteomes" id="UP000246145"/>
    </source>
</evidence>
<dbReference type="Pfam" id="PF04773">
    <property type="entry name" value="FecR"/>
    <property type="match status" value="1"/>
</dbReference>
<sequence>MFPFRVLCALTFAGSLLLSLPAAAQPAGAKGDDFLYRVMQGDTLGGLAQRYTMDFSNWSALQRLNDVEDPFRLPVAKLLRIPFSMIPLRDSGARVLHLAGQASVDGRALSSGATVQEGQTVETGANGFVALQLSDDSIVSIPPSTSLVVRRLREFVGAGLTDSVFDMKAGTIETQVAPHETGVGRFEVRTPVSVTGVRGTRLRVHATAEGSRSEVVSGVAGVDGSAAPEVMLRREQGVAVDPSGKSQGVRKLLPAPRLSQPVRGPGGWSAQFEPVQGAASYLVSVARDPQGGQLVSRQTIDAPPARFAASGPGTHYVFVRALDETGLGGLDAHEEFEGAFVLSDQSGSPILTSDGTLIIVADY</sequence>
<dbReference type="InterPro" id="IPR018392">
    <property type="entry name" value="LysM"/>
</dbReference>
<dbReference type="PANTHER" id="PTHR38731">
    <property type="entry name" value="LIPL45-RELATED LIPOPROTEIN-RELATED"/>
    <property type="match status" value="1"/>
</dbReference>
<dbReference type="OrthoDB" id="9813091at2"/>
<gene>
    <name evidence="3" type="ORF">C7440_1219</name>
</gene>
<dbReference type="RefSeq" id="WP_017525411.1">
    <property type="nucleotide sequence ID" value="NZ_JACCEX010000001.1"/>
</dbReference>
<dbReference type="Gene3D" id="3.10.350.10">
    <property type="entry name" value="LysM domain"/>
    <property type="match status" value="1"/>
</dbReference>